<evidence type="ECO:0000313" key="3">
    <source>
        <dbReference type="Proteomes" id="UP000005777"/>
    </source>
</evidence>
<feature type="region of interest" description="Disordered" evidence="1">
    <location>
        <begin position="68"/>
        <end position="93"/>
    </location>
</feature>
<reference evidence="2 3" key="1">
    <citation type="submission" date="2012-01" db="EMBL/GenBank/DDBJ databases">
        <title>The Genome Sequence of Scardovia inopinata F0304.</title>
        <authorList>
            <consortium name="The Broad Institute Genome Sequencing Platform"/>
            <person name="Ward D."/>
            <person name="Earl A."/>
            <person name="Feldgarden M."/>
            <person name="Gevers D."/>
            <person name="Young S."/>
            <person name="Zeng Q."/>
            <person name="Koehrsen M."/>
            <person name="Alvarado L."/>
            <person name="Berlin A.M."/>
            <person name="Borenstein D."/>
            <person name="Chapman S.B."/>
            <person name="Chen Z."/>
            <person name="Engels R."/>
            <person name="Freedman E."/>
            <person name="Gellesch M."/>
            <person name="Goldberg J."/>
            <person name="Griggs A."/>
            <person name="Gujja S."/>
            <person name="Heilman E.R."/>
            <person name="Heiman D.I."/>
            <person name="Hepburn T.A."/>
            <person name="Howarth C."/>
            <person name="Jen D."/>
            <person name="Larson L."/>
            <person name="Mehta T."/>
            <person name="Park D."/>
            <person name="Pearson M."/>
            <person name="Richards J."/>
            <person name="Roberts A."/>
            <person name="Saif S."/>
            <person name="Shea T.D."/>
            <person name="Shenoy N."/>
            <person name="Sisk P."/>
            <person name="Stolte C."/>
            <person name="Sykes S.N."/>
            <person name="Walk T."/>
            <person name="White J."/>
            <person name="Yandava C."/>
            <person name="Izard J."/>
            <person name="Baranova O.V."/>
            <person name="Blanton J.M."/>
            <person name="Tanner A.C."/>
            <person name="Dewhirst F."/>
            <person name="Haas B."/>
            <person name="Nusbaum C."/>
            <person name="Birren B."/>
        </authorList>
    </citation>
    <scope>NUCLEOTIDE SEQUENCE [LARGE SCALE GENOMIC DNA]</scope>
    <source>
        <strain evidence="2 3">F0304</strain>
    </source>
</reference>
<keyword evidence="3" id="KW-1185">Reference proteome</keyword>
<evidence type="ECO:0000256" key="1">
    <source>
        <dbReference type="SAM" id="MobiDB-lite"/>
    </source>
</evidence>
<dbReference type="AlphaFoldDB" id="W1MXF1"/>
<dbReference type="RefSeq" id="WP_050752402.1">
    <property type="nucleotide sequence ID" value="NZ_GG770226.1"/>
</dbReference>
<evidence type="ECO:0000313" key="2">
    <source>
        <dbReference type="EMBL" id="EQW12966.1"/>
    </source>
</evidence>
<sequence length="93" mass="11171">MTHFIGQIDRRLLDDSLLNQSSRFVYENFDPVLYEGDTRRRMYRFIENGQENHPGIKPFGSYIRQALQTRSRKDENENPEEQGNKENYESQKK</sequence>
<dbReference type="Proteomes" id="UP000005777">
    <property type="component" value="Unassembled WGS sequence"/>
</dbReference>
<feature type="compositionally biased region" description="Basic and acidic residues" evidence="1">
    <location>
        <begin position="71"/>
        <end position="93"/>
    </location>
</feature>
<gene>
    <name evidence="2" type="ORF">HMPREF9020_01340</name>
</gene>
<accession>W1MXF1</accession>
<comment type="caution">
    <text evidence="2">The sequence shown here is derived from an EMBL/GenBank/DDBJ whole genome shotgun (WGS) entry which is preliminary data.</text>
</comment>
<organism evidence="2 3">
    <name type="scientific">Scardovia inopinata F0304</name>
    <dbReference type="NCBI Taxonomy" id="641146"/>
    <lineage>
        <taxon>Bacteria</taxon>
        <taxon>Bacillati</taxon>
        <taxon>Actinomycetota</taxon>
        <taxon>Actinomycetes</taxon>
        <taxon>Bifidobacteriales</taxon>
        <taxon>Bifidobacteriaceae</taxon>
        <taxon>Scardovia</taxon>
    </lineage>
</organism>
<name>W1MXF1_SCAIO</name>
<dbReference type="HOGENOM" id="CLU_2397904_0_0_11"/>
<protein>
    <submittedName>
        <fullName evidence="2">Uncharacterized protein</fullName>
    </submittedName>
</protein>
<dbReference type="EMBL" id="ADCX01000013">
    <property type="protein sequence ID" value="EQW12966.1"/>
    <property type="molecule type" value="Genomic_DNA"/>
</dbReference>
<proteinExistence type="predicted"/>